<comment type="catalytic activity">
    <reaction evidence="10">
        <text>N-terminal L-methionyl-L-valyl-[protein] + acetyl-CoA = N-terminal N(alpha)-acetyl-L-methionyl-L-valyl-[protein] + CoA + H(+)</text>
        <dbReference type="Rhea" id="RHEA:50572"/>
        <dbReference type="Rhea" id="RHEA-COMP:12730"/>
        <dbReference type="Rhea" id="RHEA-COMP:12731"/>
        <dbReference type="ChEBI" id="CHEBI:15378"/>
        <dbReference type="ChEBI" id="CHEBI:57287"/>
        <dbReference type="ChEBI" id="CHEBI:57288"/>
        <dbReference type="ChEBI" id="CHEBI:133402"/>
        <dbReference type="ChEBI" id="CHEBI:133403"/>
        <dbReference type="EC" id="2.3.1.258"/>
    </reaction>
</comment>
<name>A0A0N4UUN9_ENTVE</name>
<dbReference type="EC" id="2.3.1.258" evidence="5"/>
<dbReference type="GO" id="GO:0031415">
    <property type="term" value="C:NatA complex"/>
    <property type="evidence" value="ECO:0007669"/>
    <property type="project" value="TreeGrafter"/>
</dbReference>
<evidence type="ECO:0000256" key="5">
    <source>
        <dbReference type="ARBA" id="ARBA00039121"/>
    </source>
</evidence>
<evidence type="ECO:0000256" key="1">
    <source>
        <dbReference type="ARBA" id="ARBA00004496"/>
    </source>
</evidence>
<comment type="catalytic activity">
    <reaction evidence="9">
        <text>N-terminal L-methionyl-L-lysyl-[protein] + acetyl-CoA = N-terminal N(alpha)-acetyl-L-methionyl-L-lysyl-[protein] + CoA + H(+)</text>
        <dbReference type="Rhea" id="RHEA:50580"/>
        <dbReference type="Rhea" id="RHEA-COMP:12734"/>
        <dbReference type="Rhea" id="RHEA-COMP:12735"/>
        <dbReference type="ChEBI" id="CHEBI:15378"/>
        <dbReference type="ChEBI" id="CHEBI:57287"/>
        <dbReference type="ChEBI" id="CHEBI:57288"/>
        <dbReference type="ChEBI" id="CHEBI:133406"/>
        <dbReference type="ChEBI" id="CHEBI:133407"/>
        <dbReference type="EC" id="2.3.1.258"/>
    </reaction>
</comment>
<dbReference type="PANTHER" id="PTHR42919">
    <property type="entry name" value="N-ALPHA-ACETYLTRANSFERASE"/>
    <property type="match status" value="1"/>
</dbReference>
<dbReference type="GO" id="GO:0007064">
    <property type="term" value="P:mitotic sister chromatid cohesion"/>
    <property type="evidence" value="ECO:0007669"/>
    <property type="project" value="TreeGrafter"/>
</dbReference>
<evidence type="ECO:0000313" key="16">
    <source>
        <dbReference type="Proteomes" id="UP000274131"/>
    </source>
</evidence>
<dbReference type="InterPro" id="IPR016181">
    <property type="entry name" value="Acyl_CoA_acyltransferase"/>
</dbReference>
<dbReference type="InterPro" id="IPR051556">
    <property type="entry name" value="N-term/lysine_N-AcTrnsfr"/>
</dbReference>
<keyword evidence="3" id="KW-0808">Transferase</keyword>
<comment type="catalytic activity">
    <reaction evidence="7">
        <text>N-terminal L-methionyl-L-tyrosyl-[protein] + acetyl-CoA = N-terminal N(alpha)-acetyl-L-methionyl-L-tyrosyl-[protein] + CoA + H(+)</text>
        <dbReference type="Rhea" id="RHEA:50532"/>
        <dbReference type="Rhea" id="RHEA-COMP:12717"/>
        <dbReference type="Rhea" id="RHEA-COMP:12718"/>
        <dbReference type="ChEBI" id="CHEBI:15378"/>
        <dbReference type="ChEBI" id="CHEBI:57287"/>
        <dbReference type="ChEBI" id="CHEBI:57288"/>
        <dbReference type="ChEBI" id="CHEBI:133384"/>
        <dbReference type="ChEBI" id="CHEBI:133385"/>
        <dbReference type="EC" id="2.3.1.258"/>
    </reaction>
</comment>
<dbReference type="STRING" id="51028.A0A0N4UUN9"/>
<reference evidence="17" key="1">
    <citation type="submission" date="2017-02" db="UniProtKB">
        <authorList>
            <consortium name="WormBaseParasite"/>
        </authorList>
    </citation>
    <scope>IDENTIFICATION</scope>
</reference>
<evidence type="ECO:0000256" key="3">
    <source>
        <dbReference type="ARBA" id="ARBA00022679"/>
    </source>
</evidence>
<feature type="domain" description="N-acetyltransferase" evidence="14">
    <location>
        <begin position="61"/>
        <end position="210"/>
    </location>
</feature>
<evidence type="ECO:0000256" key="10">
    <source>
        <dbReference type="ARBA" id="ARBA00048799"/>
    </source>
</evidence>
<dbReference type="PANTHER" id="PTHR42919:SF8">
    <property type="entry name" value="N-ALPHA-ACETYLTRANSFERASE 50"/>
    <property type="match status" value="1"/>
</dbReference>
<evidence type="ECO:0000256" key="7">
    <source>
        <dbReference type="ARBA" id="ARBA00048335"/>
    </source>
</evidence>
<accession>A0A0N4UUN9</accession>
<dbReference type="SUPFAM" id="SSF55729">
    <property type="entry name" value="Acyl-CoA N-acyltransferases (Nat)"/>
    <property type="match status" value="1"/>
</dbReference>
<dbReference type="Gene3D" id="3.40.630.30">
    <property type="match status" value="1"/>
</dbReference>
<evidence type="ECO:0000313" key="15">
    <source>
        <dbReference type="EMBL" id="VDD85684.1"/>
    </source>
</evidence>
<comment type="catalytic activity">
    <reaction evidence="13">
        <text>N-terminal L-methionyl-L-threonyl-[protein] + acetyl-CoA = N-terminal N(alpha)-acetyl-L-methionyl-L-threonyl-[protein] + CoA + H(+)</text>
        <dbReference type="Rhea" id="RHEA:50576"/>
        <dbReference type="Rhea" id="RHEA-COMP:12732"/>
        <dbReference type="Rhea" id="RHEA-COMP:12733"/>
        <dbReference type="ChEBI" id="CHEBI:15378"/>
        <dbReference type="ChEBI" id="CHEBI:57287"/>
        <dbReference type="ChEBI" id="CHEBI:57288"/>
        <dbReference type="ChEBI" id="CHEBI:133404"/>
        <dbReference type="ChEBI" id="CHEBI:133405"/>
        <dbReference type="EC" id="2.3.1.258"/>
    </reaction>
</comment>
<keyword evidence="4" id="KW-0012">Acyltransferase</keyword>
<comment type="catalytic activity">
    <reaction evidence="8">
        <text>N-terminal L-methionyl-L-phenylalanyl-[protein] + acetyl-CoA = N-terminal N(alpha)-acetyl-L-methionyl-L-phenylalanyl-[protein] + CoA + H(+)</text>
        <dbReference type="Rhea" id="RHEA:50528"/>
        <dbReference type="Rhea" id="RHEA-COMP:12715"/>
        <dbReference type="Rhea" id="RHEA-COMP:12716"/>
        <dbReference type="ChEBI" id="CHEBI:15378"/>
        <dbReference type="ChEBI" id="CHEBI:57287"/>
        <dbReference type="ChEBI" id="CHEBI:57288"/>
        <dbReference type="ChEBI" id="CHEBI:133382"/>
        <dbReference type="ChEBI" id="CHEBI:133383"/>
        <dbReference type="EC" id="2.3.1.258"/>
    </reaction>
</comment>
<evidence type="ECO:0000313" key="17">
    <source>
        <dbReference type="WBParaSite" id="EVEC_0000111901-mRNA-1"/>
    </source>
</evidence>
<comment type="catalytic activity">
    <reaction evidence="11">
        <text>N-terminal L-methionyl-L-alanyl-[protein] + acetyl-CoA = N-terminal N(alpha)-acetyl-L-methionyl-L-alanyl-[protein] + CoA + H(+)</text>
        <dbReference type="Rhea" id="RHEA:50564"/>
        <dbReference type="Rhea" id="RHEA-COMP:12726"/>
        <dbReference type="Rhea" id="RHEA-COMP:12727"/>
        <dbReference type="ChEBI" id="CHEBI:15378"/>
        <dbReference type="ChEBI" id="CHEBI:57287"/>
        <dbReference type="ChEBI" id="CHEBI:57288"/>
        <dbReference type="ChEBI" id="CHEBI:133398"/>
        <dbReference type="ChEBI" id="CHEBI:133399"/>
        <dbReference type="EC" id="2.3.1.258"/>
    </reaction>
</comment>
<dbReference type="InterPro" id="IPR000182">
    <property type="entry name" value="GNAT_dom"/>
</dbReference>
<comment type="catalytic activity">
    <reaction evidence="12">
        <text>N-terminal L-methionyl-L-leucyl-[protein] + acetyl-CoA = N-terminal N(alpha)-acetyl-L-methionyl-L-leucyl-[protein] + CoA + H(+)</text>
        <dbReference type="Rhea" id="RHEA:50520"/>
        <dbReference type="Rhea" id="RHEA-COMP:12711"/>
        <dbReference type="Rhea" id="RHEA-COMP:12712"/>
        <dbReference type="ChEBI" id="CHEBI:15378"/>
        <dbReference type="ChEBI" id="CHEBI:57287"/>
        <dbReference type="ChEBI" id="CHEBI:57288"/>
        <dbReference type="ChEBI" id="CHEBI:133377"/>
        <dbReference type="ChEBI" id="CHEBI:133378"/>
        <dbReference type="EC" id="2.3.1.258"/>
    </reaction>
</comment>
<comment type="subcellular location">
    <subcellularLocation>
        <location evidence="1">Cytoplasm</location>
    </subcellularLocation>
</comment>
<dbReference type="AlphaFoldDB" id="A0A0N4UUN9"/>
<dbReference type="PROSITE" id="PS51186">
    <property type="entry name" value="GNAT"/>
    <property type="match status" value="1"/>
</dbReference>
<dbReference type="OrthoDB" id="47374at2759"/>
<keyword evidence="16" id="KW-1185">Reference proteome</keyword>
<evidence type="ECO:0000256" key="4">
    <source>
        <dbReference type="ARBA" id="ARBA00023315"/>
    </source>
</evidence>
<evidence type="ECO:0000259" key="14">
    <source>
        <dbReference type="PROSITE" id="PS51186"/>
    </source>
</evidence>
<organism evidence="17">
    <name type="scientific">Enterobius vermicularis</name>
    <name type="common">Human pinworm</name>
    <dbReference type="NCBI Taxonomy" id="51028"/>
    <lineage>
        <taxon>Eukaryota</taxon>
        <taxon>Metazoa</taxon>
        <taxon>Ecdysozoa</taxon>
        <taxon>Nematoda</taxon>
        <taxon>Chromadorea</taxon>
        <taxon>Rhabditida</taxon>
        <taxon>Spirurina</taxon>
        <taxon>Oxyuridomorpha</taxon>
        <taxon>Oxyuroidea</taxon>
        <taxon>Oxyuridae</taxon>
        <taxon>Enterobius</taxon>
    </lineage>
</organism>
<evidence type="ECO:0000256" key="8">
    <source>
        <dbReference type="ARBA" id="ARBA00048490"/>
    </source>
</evidence>
<sequence>MCGVVLFVSSWRHCLIGYEFFAVMAPSITSTGDGGHLPADQDQKSNCNSELKPRCMGRCEIALGDVTHHNVQQLKRLNQAVFPVSYNDKFYKEVVTAGELAKLAYFNDIVVGGVCCRIDVQNNVRRLYIMTLGTLAPYRRLGIGTMLLEHVISLCRRDPPIENIYLHVQVNNVSALDFYKRFGFDVVDTVQEYYKRIQPNSAYVLVKKIAH</sequence>
<dbReference type="GO" id="GO:0120518">
    <property type="term" value="F:protein N-terminal-methionine acetyltransferase activity"/>
    <property type="evidence" value="ECO:0007669"/>
    <property type="project" value="UniProtKB-EC"/>
</dbReference>
<dbReference type="Proteomes" id="UP000274131">
    <property type="component" value="Unassembled WGS sequence"/>
</dbReference>
<dbReference type="Pfam" id="PF00583">
    <property type="entry name" value="Acetyltransf_1"/>
    <property type="match status" value="1"/>
</dbReference>
<proteinExistence type="predicted"/>
<evidence type="ECO:0000256" key="9">
    <source>
        <dbReference type="ARBA" id="ARBA00048618"/>
    </source>
</evidence>
<evidence type="ECO:0000256" key="12">
    <source>
        <dbReference type="ARBA" id="ARBA00049103"/>
    </source>
</evidence>
<evidence type="ECO:0000256" key="6">
    <source>
        <dbReference type="ARBA" id="ARBA00048251"/>
    </source>
</evidence>
<evidence type="ECO:0000256" key="2">
    <source>
        <dbReference type="ARBA" id="ARBA00022490"/>
    </source>
</evidence>
<protein>
    <recommendedName>
        <fullName evidence="5">N-terminal methionine N(alpha)-acetyltransferase NatE</fullName>
        <ecNumber evidence="5">2.3.1.258</ecNumber>
    </recommendedName>
</protein>
<keyword evidence="2" id="KW-0963">Cytoplasm</keyword>
<evidence type="ECO:0000256" key="13">
    <source>
        <dbReference type="ARBA" id="ARBA00049454"/>
    </source>
</evidence>
<dbReference type="WBParaSite" id="EVEC_0000111901-mRNA-1">
    <property type="protein sequence ID" value="EVEC_0000111901-mRNA-1"/>
    <property type="gene ID" value="EVEC_0000111901"/>
</dbReference>
<dbReference type="FunFam" id="3.40.630.30:FF:000078">
    <property type="entry name" value="N-alpha-acetyltransferase 50"/>
    <property type="match status" value="1"/>
</dbReference>
<dbReference type="EMBL" id="UXUI01007141">
    <property type="protein sequence ID" value="VDD85684.1"/>
    <property type="molecule type" value="Genomic_DNA"/>
</dbReference>
<comment type="catalytic activity">
    <reaction evidence="6">
        <text>N-terminal L-methionyl-L-seryl-[protein] + acetyl-CoA = N-terminal N(alpha)-acetyl-L-methionyl-L-seryl-[protein] + CoA + H(+)</text>
        <dbReference type="Rhea" id="RHEA:50568"/>
        <dbReference type="Rhea" id="RHEA-COMP:12728"/>
        <dbReference type="Rhea" id="RHEA-COMP:12729"/>
        <dbReference type="ChEBI" id="CHEBI:15378"/>
        <dbReference type="ChEBI" id="CHEBI:57287"/>
        <dbReference type="ChEBI" id="CHEBI:57288"/>
        <dbReference type="ChEBI" id="CHEBI:133400"/>
        <dbReference type="ChEBI" id="CHEBI:133401"/>
        <dbReference type="EC" id="2.3.1.258"/>
    </reaction>
</comment>
<evidence type="ECO:0000256" key="11">
    <source>
        <dbReference type="ARBA" id="ARBA00049002"/>
    </source>
</evidence>
<dbReference type="CDD" id="cd04301">
    <property type="entry name" value="NAT_SF"/>
    <property type="match status" value="1"/>
</dbReference>
<reference evidence="15 16" key="2">
    <citation type="submission" date="2018-10" db="EMBL/GenBank/DDBJ databases">
        <authorList>
            <consortium name="Pathogen Informatics"/>
        </authorList>
    </citation>
    <scope>NUCLEOTIDE SEQUENCE [LARGE SCALE GENOMIC DNA]</scope>
</reference>
<gene>
    <name evidence="15" type="ORF">EVEC_LOCUS827</name>
</gene>